<dbReference type="EMBL" id="JAZIBG010000056">
    <property type="protein sequence ID" value="MEF7617299.1"/>
    <property type="molecule type" value="Genomic_DNA"/>
</dbReference>
<evidence type="ECO:0000256" key="2">
    <source>
        <dbReference type="SAM" id="SignalP"/>
    </source>
</evidence>
<dbReference type="InterPro" id="IPR005064">
    <property type="entry name" value="BUG"/>
</dbReference>
<organism evidence="3 4">
    <name type="scientific">Aquincola agrisoli</name>
    <dbReference type="NCBI Taxonomy" id="3119538"/>
    <lineage>
        <taxon>Bacteria</taxon>
        <taxon>Pseudomonadati</taxon>
        <taxon>Pseudomonadota</taxon>
        <taxon>Betaproteobacteria</taxon>
        <taxon>Burkholderiales</taxon>
        <taxon>Sphaerotilaceae</taxon>
        <taxon>Aquincola</taxon>
    </lineage>
</organism>
<dbReference type="Gene3D" id="3.40.190.150">
    <property type="entry name" value="Bordetella uptake gene, domain 1"/>
    <property type="match status" value="1"/>
</dbReference>
<feature type="chain" id="PRO_5043656549" evidence="2">
    <location>
        <begin position="22"/>
        <end position="322"/>
    </location>
</feature>
<dbReference type="InterPro" id="IPR042100">
    <property type="entry name" value="Bug_dom1"/>
</dbReference>
<dbReference type="Proteomes" id="UP001336250">
    <property type="component" value="Unassembled WGS sequence"/>
</dbReference>
<comment type="similarity">
    <text evidence="1">Belongs to the UPF0065 (bug) family.</text>
</comment>
<sequence length="322" mass="33526">MFCKLTLAAALGMALIAPAWADPYPSKPIRLVVPYAAGGNADIAARVVARKLSEGLGQPIVVDNRGGANGGIGTDAVAKSAPDGYTLLMVASGPIVVNPVFYAKVPYDPVKDLAPISQILTYQYALVVPGASPVKSVGELVEAARAKPGTMTYGSAGTGAGGHLAGEMLAWTTSTKMIHVPYKGNAPALNDLLGGQLSFTFDTVTTAAPHVRGGGLRALAVSGPRRASALPQVPTMQELGYKGFDITQFVGLMAPAKTDPAIVRRLHQEVVKALKSPDVIERLQVEGGNDLVGSTPEAFAATITRELAMYRKLVTDAKIQPE</sequence>
<dbReference type="PIRSF" id="PIRSF017082">
    <property type="entry name" value="YflP"/>
    <property type="match status" value="1"/>
</dbReference>
<feature type="signal peptide" evidence="2">
    <location>
        <begin position="1"/>
        <end position="21"/>
    </location>
</feature>
<comment type="caution">
    <text evidence="3">The sequence shown here is derived from an EMBL/GenBank/DDBJ whole genome shotgun (WGS) entry which is preliminary data.</text>
</comment>
<name>A0AAW9QPJ1_9BURK</name>
<reference evidence="3 4" key="1">
    <citation type="submission" date="2024-02" db="EMBL/GenBank/DDBJ databases">
        <title>Genome sequence of Aquincola sp. MAHUQ-54.</title>
        <authorList>
            <person name="Huq M.A."/>
        </authorList>
    </citation>
    <scope>NUCLEOTIDE SEQUENCE [LARGE SCALE GENOMIC DNA]</scope>
    <source>
        <strain evidence="3 4">MAHUQ-54</strain>
    </source>
</reference>
<dbReference type="CDD" id="cd07012">
    <property type="entry name" value="PBP2_Bug_TTT"/>
    <property type="match status" value="1"/>
</dbReference>
<evidence type="ECO:0000256" key="1">
    <source>
        <dbReference type="ARBA" id="ARBA00006987"/>
    </source>
</evidence>
<keyword evidence="4" id="KW-1185">Reference proteome</keyword>
<evidence type="ECO:0000313" key="4">
    <source>
        <dbReference type="Proteomes" id="UP001336250"/>
    </source>
</evidence>
<dbReference type="AlphaFoldDB" id="A0AAW9QPJ1"/>
<gene>
    <name evidence="3" type="ORF">V4F39_25535</name>
</gene>
<evidence type="ECO:0000313" key="3">
    <source>
        <dbReference type="EMBL" id="MEF7617299.1"/>
    </source>
</evidence>
<dbReference type="RefSeq" id="WP_332293063.1">
    <property type="nucleotide sequence ID" value="NZ_JAZIBG010000056.1"/>
</dbReference>
<dbReference type="Pfam" id="PF03401">
    <property type="entry name" value="TctC"/>
    <property type="match status" value="1"/>
</dbReference>
<dbReference type="Gene3D" id="3.40.190.10">
    <property type="entry name" value="Periplasmic binding protein-like II"/>
    <property type="match status" value="1"/>
</dbReference>
<proteinExistence type="inferred from homology"/>
<dbReference type="PANTHER" id="PTHR42928">
    <property type="entry name" value="TRICARBOXYLATE-BINDING PROTEIN"/>
    <property type="match status" value="1"/>
</dbReference>
<protein>
    <submittedName>
        <fullName evidence="3">Tripartite tricarboxylate transporter substrate binding protein</fullName>
    </submittedName>
</protein>
<keyword evidence="2" id="KW-0732">Signal</keyword>
<dbReference type="PANTHER" id="PTHR42928:SF5">
    <property type="entry name" value="BLR1237 PROTEIN"/>
    <property type="match status" value="1"/>
</dbReference>
<accession>A0AAW9QPJ1</accession>
<dbReference type="SUPFAM" id="SSF53850">
    <property type="entry name" value="Periplasmic binding protein-like II"/>
    <property type="match status" value="1"/>
</dbReference>